<organism evidence="1">
    <name type="scientific">Medicago truncatula</name>
    <name type="common">Barrel medic</name>
    <name type="synonym">Medicago tribuloides</name>
    <dbReference type="NCBI Taxonomy" id="3880"/>
    <lineage>
        <taxon>Eukaryota</taxon>
        <taxon>Viridiplantae</taxon>
        <taxon>Streptophyta</taxon>
        <taxon>Embryophyta</taxon>
        <taxon>Tracheophyta</taxon>
        <taxon>Spermatophyta</taxon>
        <taxon>Magnoliopsida</taxon>
        <taxon>eudicotyledons</taxon>
        <taxon>Gunneridae</taxon>
        <taxon>Pentapetalae</taxon>
        <taxon>rosids</taxon>
        <taxon>fabids</taxon>
        <taxon>Fabales</taxon>
        <taxon>Fabaceae</taxon>
        <taxon>Papilionoideae</taxon>
        <taxon>50 kb inversion clade</taxon>
        <taxon>NPAAA clade</taxon>
        <taxon>Hologalegina</taxon>
        <taxon>IRL clade</taxon>
        <taxon>Trifolieae</taxon>
        <taxon>Medicago</taxon>
    </lineage>
</organism>
<proteinExistence type="evidence at transcript level"/>
<name>I3S524_MEDTR</name>
<dbReference type="AlphaFoldDB" id="I3S524"/>
<reference evidence="1" key="1">
    <citation type="submission" date="2012-05" db="EMBL/GenBank/DDBJ databases">
        <authorList>
            <person name="Krishnakumar V."/>
            <person name="Cheung F."/>
            <person name="Xiao Y."/>
            <person name="Chan A."/>
            <person name="Moskal W.A."/>
            <person name="Town C.D."/>
        </authorList>
    </citation>
    <scope>NUCLEOTIDE SEQUENCE</scope>
</reference>
<sequence>MLKLNNGLIFHPWRLILILTSGSIQDWDMGFTFLQLKRLQLLA</sequence>
<dbReference type="EMBL" id="BT135571">
    <property type="protein sequence ID" value="AFK35366.1"/>
    <property type="molecule type" value="mRNA"/>
</dbReference>
<protein>
    <submittedName>
        <fullName evidence="1">Uncharacterized protein</fullName>
    </submittedName>
</protein>
<accession>I3S524</accession>
<evidence type="ECO:0000313" key="1">
    <source>
        <dbReference type="EMBL" id="AFK35366.1"/>
    </source>
</evidence>